<reference evidence="1 2" key="2">
    <citation type="journal article" date="2022" name="Mol. Ecol. Resour.">
        <title>The genomes of chicory, endive, great burdock and yacon provide insights into Asteraceae paleo-polyploidization history and plant inulin production.</title>
        <authorList>
            <person name="Fan W."/>
            <person name="Wang S."/>
            <person name="Wang H."/>
            <person name="Wang A."/>
            <person name="Jiang F."/>
            <person name="Liu H."/>
            <person name="Zhao H."/>
            <person name="Xu D."/>
            <person name="Zhang Y."/>
        </authorList>
    </citation>
    <scope>NUCLEOTIDE SEQUENCE [LARGE SCALE GENOMIC DNA]</scope>
    <source>
        <strain evidence="2">cv. Niubang</strain>
    </source>
</reference>
<dbReference type="Proteomes" id="UP001055879">
    <property type="component" value="Linkage Group LG05"/>
</dbReference>
<sequence>MPIHKWVKEAVGCNKVVHLTWVTVTVTWDILGFNSSWNGFSDQPCLASLSKKEFWPRLEPHNSQVVPVASSGDIGRCSSWRSFCYSFRTESMAEYCSAIKPVVVEPFRGCS</sequence>
<accession>A0ACB9C3W9</accession>
<comment type="caution">
    <text evidence="1">The sequence shown here is derived from an EMBL/GenBank/DDBJ whole genome shotgun (WGS) entry which is preliminary data.</text>
</comment>
<dbReference type="EMBL" id="CM042051">
    <property type="protein sequence ID" value="KAI3728976.1"/>
    <property type="molecule type" value="Genomic_DNA"/>
</dbReference>
<gene>
    <name evidence="1" type="ORF">L6452_17621</name>
</gene>
<protein>
    <submittedName>
        <fullName evidence="1">Uncharacterized protein</fullName>
    </submittedName>
</protein>
<proteinExistence type="predicted"/>
<organism evidence="1 2">
    <name type="scientific">Arctium lappa</name>
    <name type="common">Greater burdock</name>
    <name type="synonym">Lappa major</name>
    <dbReference type="NCBI Taxonomy" id="4217"/>
    <lineage>
        <taxon>Eukaryota</taxon>
        <taxon>Viridiplantae</taxon>
        <taxon>Streptophyta</taxon>
        <taxon>Embryophyta</taxon>
        <taxon>Tracheophyta</taxon>
        <taxon>Spermatophyta</taxon>
        <taxon>Magnoliopsida</taxon>
        <taxon>eudicotyledons</taxon>
        <taxon>Gunneridae</taxon>
        <taxon>Pentapetalae</taxon>
        <taxon>asterids</taxon>
        <taxon>campanulids</taxon>
        <taxon>Asterales</taxon>
        <taxon>Asteraceae</taxon>
        <taxon>Carduoideae</taxon>
        <taxon>Cardueae</taxon>
        <taxon>Arctiinae</taxon>
        <taxon>Arctium</taxon>
    </lineage>
</organism>
<reference evidence="2" key="1">
    <citation type="journal article" date="2022" name="Mol. Ecol. Resour.">
        <title>The genomes of chicory, endive, great burdock and yacon provide insights into Asteraceae palaeo-polyploidization history and plant inulin production.</title>
        <authorList>
            <person name="Fan W."/>
            <person name="Wang S."/>
            <person name="Wang H."/>
            <person name="Wang A."/>
            <person name="Jiang F."/>
            <person name="Liu H."/>
            <person name="Zhao H."/>
            <person name="Xu D."/>
            <person name="Zhang Y."/>
        </authorList>
    </citation>
    <scope>NUCLEOTIDE SEQUENCE [LARGE SCALE GENOMIC DNA]</scope>
    <source>
        <strain evidence="2">cv. Niubang</strain>
    </source>
</reference>
<name>A0ACB9C3W9_ARCLA</name>
<keyword evidence="2" id="KW-1185">Reference proteome</keyword>
<evidence type="ECO:0000313" key="2">
    <source>
        <dbReference type="Proteomes" id="UP001055879"/>
    </source>
</evidence>
<evidence type="ECO:0000313" key="1">
    <source>
        <dbReference type="EMBL" id="KAI3728976.1"/>
    </source>
</evidence>